<dbReference type="Proteomes" id="UP000735302">
    <property type="component" value="Unassembled WGS sequence"/>
</dbReference>
<evidence type="ECO:0000313" key="3">
    <source>
        <dbReference type="Proteomes" id="UP000735302"/>
    </source>
</evidence>
<name>A0AAV3ZJ78_9GAST</name>
<evidence type="ECO:0008006" key="4">
    <source>
        <dbReference type="Google" id="ProtNLM"/>
    </source>
</evidence>
<keyword evidence="3" id="KW-1185">Reference proteome</keyword>
<evidence type="ECO:0000256" key="1">
    <source>
        <dbReference type="SAM" id="SignalP"/>
    </source>
</evidence>
<proteinExistence type="predicted"/>
<dbReference type="AlphaFoldDB" id="A0AAV3ZJ78"/>
<evidence type="ECO:0000313" key="2">
    <source>
        <dbReference type="EMBL" id="GFN95371.1"/>
    </source>
</evidence>
<organism evidence="2 3">
    <name type="scientific">Plakobranchus ocellatus</name>
    <dbReference type="NCBI Taxonomy" id="259542"/>
    <lineage>
        <taxon>Eukaryota</taxon>
        <taxon>Metazoa</taxon>
        <taxon>Spiralia</taxon>
        <taxon>Lophotrochozoa</taxon>
        <taxon>Mollusca</taxon>
        <taxon>Gastropoda</taxon>
        <taxon>Heterobranchia</taxon>
        <taxon>Euthyneura</taxon>
        <taxon>Panpulmonata</taxon>
        <taxon>Sacoglossa</taxon>
        <taxon>Placobranchoidea</taxon>
        <taxon>Plakobranchidae</taxon>
        <taxon>Plakobranchus</taxon>
    </lineage>
</organism>
<keyword evidence="1" id="KW-0732">Signal</keyword>
<comment type="caution">
    <text evidence="2">The sequence shown here is derived from an EMBL/GenBank/DDBJ whole genome shotgun (WGS) entry which is preliminary data.</text>
</comment>
<accession>A0AAV3ZJ78</accession>
<protein>
    <recommendedName>
        <fullName evidence="4">Secreted protein</fullName>
    </recommendedName>
</protein>
<reference evidence="2 3" key="1">
    <citation type="journal article" date="2021" name="Elife">
        <title>Chloroplast acquisition without the gene transfer in kleptoplastic sea slugs, Plakobranchus ocellatus.</title>
        <authorList>
            <person name="Maeda T."/>
            <person name="Takahashi S."/>
            <person name="Yoshida T."/>
            <person name="Shimamura S."/>
            <person name="Takaki Y."/>
            <person name="Nagai Y."/>
            <person name="Toyoda A."/>
            <person name="Suzuki Y."/>
            <person name="Arimoto A."/>
            <person name="Ishii H."/>
            <person name="Satoh N."/>
            <person name="Nishiyama T."/>
            <person name="Hasebe M."/>
            <person name="Maruyama T."/>
            <person name="Minagawa J."/>
            <person name="Obokata J."/>
            <person name="Shigenobu S."/>
        </authorList>
    </citation>
    <scope>NUCLEOTIDE SEQUENCE [LARGE SCALE GENOMIC DNA]</scope>
</reference>
<feature type="chain" id="PRO_5043999753" description="Secreted protein" evidence="1">
    <location>
        <begin position="21"/>
        <end position="83"/>
    </location>
</feature>
<sequence length="83" mass="9447">MVGPIGRLNSLISFLSTAFTVWVRVAPSRHSQEIHSDGLRDDFLTDRYMSVALYHDDQGCVRRIAPRDESQILRLHRAMCASC</sequence>
<dbReference type="EMBL" id="BLXT01002491">
    <property type="protein sequence ID" value="GFN95371.1"/>
    <property type="molecule type" value="Genomic_DNA"/>
</dbReference>
<gene>
    <name evidence="2" type="ORF">PoB_002187700</name>
</gene>
<feature type="signal peptide" evidence="1">
    <location>
        <begin position="1"/>
        <end position="20"/>
    </location>
</feature>